<sequence length="38" mass="4558">MFLMIRFLNSIMPRMMLGENKLHSKAEKIPSHMKLRKV</sequence>
<reference evidence="2" key="1">
    <citation type="submission" date="2011-08" db="EMBL/GenBank/DDBJ databases">
        <authorList>
            <person name="Rombauts S."/>
        </authorList>
    </citation>
    <scope>NUCLEOTIDE SEQUENCE</scope>
    <source>
        <strain evidence="2">London</strain>
    </source>
</reference>
<dbReference type="EnsemblMetazoa" id="tetur14g00920.1">
    <property type="protein sequence ID" value="tetur14g00920.1"/>
    <property type="gene ID" value="tetur14g00920"/>
</dbReference>
<name>T1KL27_TETUR</name>
<evidence type="ECO:0000313" key="1">
    <source>
        <dbReference type="EnsemblMetazoa" id="tetur14g00920.1"/>
    </source>
</evidence>
<organism evidence="1 2">
    <name type="scientific">Tetranychus urticae</name>
    <name type="common">Two-spotted spider mite</name>
    <dbReference type="NCBI Taxonomy" id="32264"/>
    <lineage>
        <taxon>Eukaryota</taxon>
        <taxon>Metazoa</taxon>
        <taxon>Ecdysozoa</taxon>
        <taxon>Arthropoda</taxon>
        <taxon>Chelicerata</taxon>
        <taxon>Arachnida</taxon>
        <taxon>Acari</taxon>
        <taxon>Acariformes</taxon>
        <taxon>Trombidiformes</taxon>
        <taxon>Prostigmata</taxon>
        <taxon>Eleutherengona</taxon>
        <taxon>Raphignathae</taxon>
        <taxon>Tetranychoidea</taxon>
        <taxon>Tetranychidae</taxon>
        <taxon>Tetranychus</taxon>
    </lineage>
</organism>
<dbReference type="EMBL" id="CAEY01000202">
    <property type="status" value="NOT_ANNOTATED_CDS"/>
    <property type="molecule type" value="Genomic_DNA"/>
</dbReference>
<dbReference type="HOGENOM" id="CLU_3336188_0_0_1"/>
<reference evidence="1" key="2">
    <citation type="submission" date="2015-06" db="UniProtKB">
        <authorList>
            <consortium name="EnsemblMetazoa"/>
        </authorList>
    </citation>
    <scope>IDENTIFICATION</scope>
</reference>
<dbReference type="Proteomes" id="UP000015104">
    <property type="component" value="Unassembled WGS sequence"/>
</dbReference>
<dbReference type="AlphaFoldDB" id="T1KL27"/>
<accession>T1KL27</accession>
<evidence type="ECO:0000313" key="2">
    <source>
        <dbReference type="Proteomes" id="UP000015104"/>
    </source>
</evidence>
<protein>
    <submittedName>
        <fullName evidence="1">Uncharacterized protein</fullName>
    </submittedName>
</protein>
<proteinExistence type="predicted"/>
<keyword evidence="2" id="KW-1185">Reference proteome</keyword>